<dbReference type="PRINTS" id="PR00205">
    <property type="entry name" value="CADHERIN"/>
</dbReference>
<dbReference type="Proteomes" id="UP000008549">
    <property type="component" value="Unassembled WGS sequence"/>
</dbReference>
<dbReference type="InterPro" id="IPR002126">
    <property type="entry name" value="Cadherin-like_dom"/>
</dbReference>
<dbReference type="CDD" id="cd11304">
    <property type="entry name" value="Cadherin_repeat"/>
    <property type="match status" value="7"/>
</dbReference>
<keyword evidence="4 7" id="KW-0106">Calcium</keyword>
<feature type="region of interest" description="Disordered" evidence="8">
    <location>
        <begin position="707"/>
        <end position="763"/>
    </location>
</feature>
<evidence type="ECO:0000256" key="5">
    <source>
        <dbReference type="ARBA" id="ARBA00022989"/>
    </source>
</evidence>
<feature type="domain" description="Cadherin" evidence="10">
    <location>
        <begin position="337"/>
        <end position="436"/>
    </location>
</feature>
<dbReference type="GO" id="GO:0007156">
    <property type="term" value="P:homophilic cell adhesion via plasma membrane adhesion molecules"/>
    <property type="evidence" value="ECO:0007669"/>
    <property type="project" value="InterPro"/>
</dbReference>
<dbReference type="GO" id="GO:0005886">
    <property type="term" value="C:plasma membrane"/>
    <property type="evidence" value="ECO:0000318"/>
    <property type="project" value="GO_Central"/>
</dbReference>
<gene>
    <name evidence="13" type="primary">cdh-5</name>
    <name evidence="11" type="synonym">Cbr-cdh-5</name>
    <name evidence="13" type="ORF">CBG24486</name>
    <name evidence="11" type="ORF">CBG_24486</name>
</gene>
<dbReference type="GO" id="GO:0044331">
    <property type="term" value="P:cell-cell adhesion mediated by cadherin"/>
    <property type="evidence" value="ECO:0000318"/>
    <property type="project" value="GO_Central"/>
</dbReference>
<evidence type="ECO:0000256" key="9">
    <source>
        <dbReference type="SAM" id="Phobius"/>
    </source>
</evidence>
<dbReference type="PANTHER" id="PTHR24026">
    <property type="entry name" value="FAT ATYPICAL CADHERIN-RELATED"/>
    <property type="match status" value="1"/>
</dbReference>
<dbReference type="InterPro" id="IPR020894">
    <property type="entry name" value="Cadherin_CS"/>
</dbReference>
<dbReference type="FunCoup" id="A8WKT5">
    <property type="interactions" value="30"/>
</dbReference>
<keyword evidence="5 9" id="KW-1133">Transmembrane helix</keyword>
<dbReference type="GO" id="GO:0005509">
    <property type="term" value="F:calcium ion binding"/>
    <property type="evidence" value="ECO:0007669"/>
    <property type="project" value="UniProtKB-UniRule"/>
</dbReference>
<evidence type="ECO:0000256" key="8">
    <source>
        <dbReference type="SAM" id="MobiDB-lite"/>
    </source>
</evidence>
<keyword evidence="6 9" id="KW-0472">Membrane</keyword>
<name>A8WKT5_CAEBR</name>
<dbReference type="OMA" id="YWYAVNP"/>
<dbReference type="PROSITE" id="PS50268">
    <property type="entry name" value="CADHERIN_2"/>
    <property type="match status" value="8"/>
</dbReference>
<feature type="compositionally biased region" description="Low complexity" evidence="8">
    <location>
        <begin position="633"/>
        <end position="645"/>
    </location>
</feature>
<reference evidence="11 12" key="1">
    <citation type="journal article" date="2003" name="PLoS Biol.">
        <title>The genome sequence of Caenorhabditis briggsae: a platform for comparative genomics.</title>
        <authorList>
            <person name="Stein L.D."/>
            <person name="Bao Z."/>
            <person name="Blasiar D."/>
            <person name="Blumenthal T."/>
            <person name="Brent M.R."/>
            <person name="Chen N."/>
            <person name="Chinwalla A."/>
            <person name="Clarke L."/>
            <person name="Clee C."/>
            <person name="Coghlan A."/>
            <person name="Coulson A."/>
            <person name="D'Eustachio P."/>
            <person name="Fitch D.H."/>
            <person name="Fulton L.A."/>
            <person name="Fulton R.E."/>
            <person name="Griffiths-Jones S."/>
            <person name="Harris T.W."/>
            <person name="Hillier L.W."/>
            <person name="Kamath R."/>
            <person name="Kuwabara P.E."/>
            <person name="Mardis E.R."/>
            <person name="Marra M.A."/>
            <person name="Miner T.L."/>
            <person name="Minx P."/>
            <person name="Mullikin J.C."/>
            <person name="Plumb R.W."/>
            <person name="Rogers J."/>
            <person name="Schein J.E."/>
            <person name="Sohrmann M."/>
            <person name="Spieth J."/>
            <person name="Stajich J.E."/>
            <person name="Wei C."/>
            <person name="Willey D."/>
            <person name="Wilson R.K."/>
            <person name="Durbin R."/>
            <person name="Waterston R.H."/>
        </authorList>
    </citation>
    <scope>NUCLEOTIDE SEQUENCE [LARGE SCALE GENOMIC DNA]</scope>
    <source>
        <strain evidence="11 12">AF16</strain>
    </source>
</reference>
<dbReference type="eggNOG" id="KOG3594">
    <property type="taxonomic scope" value="Eukaryota"/>
</dbReference>
<dbReference type="GO" id="GO:0007409">
    <property type="term" value="P:axonogenesis"/>
    <property type="evidence" value="ECO:0000318"/>
    <property type="project" value="GO_Central"/>
</dbReference>
<evidence type="ECO:0000256" key="2">
    <source>
        <dbReference type="ARBA" id="ARBA00022692"/>
    </source>
</evidence>
<feature type="compositionally biased region" description="Low complexity" evidence="8">
    <location>
        <begin position="601"/>
        <end position="613"/>
    </location>
</feature>
<keyword evidence="3" id="KW-0677">Repeat</keyword>
<feature type="compositionally biased region" description="Low complexity" evidence="8">
    <location>
        <begin position="657"/>
        <end position="669"/>
    </location>
</feature>
<dbReference type="InterPro" id="IPR015919">
    <property type="entry name" value="Cadherin-like_sf"/>
</dbReference>
<feature type="domain" description="Cadherin" evidence="10">
    <location>
        <begin position="452"/>
        <end position="548"/>
    </location>
</feature>
<keyword evidence="12" id="KW-1185">Reference proteome</keyword>
<feature type="domain" description="Cadherin" evidence="10">
    <location>
        <begin position="1058"/>
        <end position="1162"/>
    </location>
</feature>
<dbReference type="FunFam" id="2.60.40.60:FF:000320">
    <property type="entry name" value="CaDHerin family"/>
    <property type="match status" value="1"/>
</dbReference>
<sequence length="1564" mass="172958">MLPIDCFFSLFQRFLESLNLNYMMIFRYSNQHPPSHDRMMRHRRRSIFLSLILLFSSTSTVICQEPQISDQPIVSNHAPVLQVSSTEGFLAETAEIGTTVRVSPNSQSESLQILVNDEDLQPGMPPATYQYILTGLGATIFAVDQRGYVYLNVPKIDADPPNPSTYQLNVEAREVNTIPTRRSDPVTITIHILDVNDNSPQFEQPIYMANTTASGEERDVVRVVATDVDSGAFGQVSYAIAQVTNGAEDKFRYESATNMLLATGNLVAGERYQVVIEATDGGGRSSQAIVIVLAMDPTQLTFSSLAPLPGMETFMPNPIAMATTPGTMVTSAESEETIQTFVTEVNENTPANTVVVSLGDESSKDLTYFNIVGGNEEGKFAIDDAGTIVTADELDREKTAMYSLQVETRSRNPDQHLYWTLVQVTVMDVNDNAPIFTDPQPIRLRLSIDDIEQLTANMIIGKIGVEDADADDNGRLELRIMPPHNKLFAISNEGILSVNGDFTAAHFGEHDLTIVARDHGEPSLETRARVQISIFGTLITMATVAPTNEVFEYTSSVEEEPQTTNPDEFLQTVTMPPSTKNQVPQQIFSSFPAPSEQTNAPEPEFPQFPTFPTLSPHPQVDEETEEEEETEYPDTVPTTGTVPPTFDYSEEYGQEASSSTVPPSTPEEVQGIWSETPEFPEPASSENPITALPEFPEFPENVLEISSTFAPDTPPEIAPENHENPDSTWQEETETSQELPSHPTTKMAPPPVTQAPPPLPAQKRLAPVFKPSQITVQIDENESQVEITKAHATYPDGLPGTITYVLHKGDSSLFSVSSYSGSVNLLRPLDAEMNSTVTIQVSTSEAQTLEVDPKLAHFVSITINVADKNDWIPNFESASYDFDVKEDTLPGTIVGQVNAFDQDRDDPNNRIRYRLLSAGGLEAHFNVNAESGLITLARPIDAFAGEKITLRIEGADSGMPPLSSTTTVLINVVATSSHLIPDASPVSNTPNEGELQFSLRNYTYLLNVTVTAGSQTDYALVSITVLDVNDNVPRFVYDSDLGLTTYFGAVSSVANAFTRVLTVKAEDADLGNSSLVNYALDPLSAHSKYFSISPFGEISTKQSMSTILSRNRLQFFEFRVSVSACDSPISGQQLCSKADVVVNVIGSTNRFKMIIYGLNPQQLKKHEKDLVKSIRQFTGSCNLLTIEKMIEHTAIENQIRTDIYWYAVNPTTKKICKKQEIRKLFETSNVQLIAGKVQPWFRLERISEDAGEEGSVSGAGGILSTNWKTSNILLLILAVAIALGAIIALCAVCVFWSRYKTAQRNASNFSHSYPQKLGPIYHPSMAGIDPRTEYDYETQNVNMLISDEDLTMKSGSVGVPAHQRMGFGGPGGPPGPGNGNQNYRTYGYRPAQSTAYEGDFSCQLKFETFSIEESMYAINPSGRLDPVTKRIQTIVIPTPDYHQRTHPNQHKNNFAVENNNRFDHRNRNAPAKRSGFRGSRPAGQILKLKFQNNIRHQEVHKNLLHKFVHSKLRPLLLIHGSAHFHSHVATRTTEEIVLEDMEMQRLLVSHHRHVIIRMCRHVDR</sequence>
<dbReference type="FunFam" id="2.60.40.60:FF:000302">
    <property type="entry name" value="CaDHerin family"/>
    <property type="match status" value="1"/>
</dbReference>
<evidence type="ECO:0000256" key="7">
    <source>
        <dbReference type="PROSITE-ProRule" id="PRU00043"/>
    </source>
</evidence>
<dbReference type="HOGENOM" id="CLU_265023_0_0_1"/>
<reference evidence="11 12" key="2">
    <citation type="journal article" date="2011" name="PLoS Genet.">
        <title>Caenorhabditis briggsae recombinant inbred line genotypes reveal inter-strain incompatibility and the evolution of recombination.</title>
        <authorList>
            <person name="Ross J.A."/>
            <person name="Koboldt D.C."/>
            <person name="Staisch J.E."/>
            <person name="Chamberlin H.M."/>
            <person name="Gupta B.P."/>
            <person name="Miller R.D."/>
            <person name="Baird S.E."/>
            <person name="Haag E.S."/>
        </authorList>
    </citation>
    <scope>NUCLEOTIDE SEQUENCE [LARGE SCALE GENOMIC DNA]</scope>
    <source>
        <strain evidence="11 12">AF16</strain>
    </source>
</reference>
<dbReference type="PANTHER" id="PTHR24026:SF135">
    <property type="entry name" value="CADHERIN DOMAIN-CONTAINING PROTEIN"/>
    <property type="match status" value="1"/>
</dbReference>
<dbReference type="WormBase" id="CBG24486a">
    <property type="protein sequence ID" value="CBP48485"/>
    <property type="gene ID" value="WBGene00042583"/>
    <property type="gene designation" value="Cbr-cdh-5"/>
</dbReference>
<evidence type="ECO:0000256" key="6">
    <source>
        <dbReference type="ARBA" id="ARBA00023136"/>
    </source>
</evidence>
<feature type="domain" description="Cadherin" evidence="10">
    <location>
        <begin position="770"/>
        <end position="875"/>
    </location>
</feature>
<dbReference type="FunFam" id="2.60.40.60:FF:000315">
    <property type="entry name" value="CaDHerin family"/>
    <property type="match status" value="1"/>
</dbReference>
<evidence type="ECO:0000259" key="10">
    <source>
        <dbReference type="PROSITE" id="PS50268"/>
    </source>
</evidence>
<dbReference type="FunFam" id="2.60.40.60:FF:000379">
    <property type="entry name" value="CaDHerin family"/>
    <property type="match status" value="1"/>
</dbReference>
<evidence type="ECO:0000313" key="12">
    <source>
        <dbReference type="Proteomes" id="UP000008549"/>
    </source>
</evidence>
<feature type="compositionally biased region" description="Acidic residues" evidence="8">
    <location>
        <begin position="621"/>
        <end position="632"/>
    </location>
</feature>
<dbReference type="EMBL" id="HE601066">
    <property type="protein sequence ID" value="CAP21080.2"/>
    <property type="molecule type" value="Genomic_DNA"/>
</dbReference>
<dbReference type="InParanoid" id="A8WKT5"/>
<feature type="compositionally biased region" description="Pro residues" evidence="8">
    <location>
        <begin position="748"/>
        <end position="760"/>
    </location>
</feature>
<evidence type="ECO:0000256" key="3">
    <source>
        <dbReference type="ARBA" id="ARBA00022737"/>
    </source>
</evidence>
<feature type="transmembrane region" description="Helical" evidence="9">
    <location>
        <begin position="1272"/>
        <end position="1296"/>
    </location>
</feature>
<evidence type="ECO:0000256" key="1">
    <source>
        <dbReference type="ARBA" id="ARBA00004370"/>
    </source>
</evidence>
<dbReference type="PROSITE" id="PS00232">
    <property type="entry name" value="CADHERIN_1"/>
    <property type="match status" value="3"/>
</dbReference>
<feature type="region of interest" description="Disordered" evidence="8">
    <location>
        <begin position="591"/>
        <end position="670"/>
    </location>
</feature>
<dbReference type="SUPFAM" id="SSF49313">
    <property type="entry name" value="Cadherin-like"/>
    <property type="match status" value="7"/>
</dbReference>
<evidence type="ECO:0000256" key="4">
    <source>
        <dbReference type="ARBA" id="ARBA00022837"/>
    </source>
</evidence>
<feature type="domain" description="Cadherin" evidence="10">
    <location>
        <begin position="82"/>
        <end position="202"/>
    </location>
</feature>
<dbReference type="Pfam" id="PF00028">
    <property type="entry name" value="Cadherin"/>
    <property type="match status" value="4"/>
</dbReference>
<comment type="subcellular location">
    <subcellularLocation>
        <location evidence="1">Membrane</location>
    </subcellularLocation>
</comment>
<feature type="domain" description="Cadherin" evidence="10">
    <location>
        <begin position="220"/>
        <end position="309"/>
    </location>
</feature>
<dbReference type="GO" id="GO:0030855">
    <property type="term" value="P:epithelial cell differentiation"/>
    <property type="evidence" value="ECO:0000318"/>
    <property type="project" value="GO_Central"/>
</dbReference>
<dbReference type="GO" id="GO:0005912">
    <property type="term" value="C:adherens junction"/>
    <property type="evidence" value="ECO:0000318"/>
    <property type="project" value="GO_Central"/>
</dbReference>
<feature type="domain" description="Cadherin" evidence="10">
    <location>
        <begin position="876"/>
        <end position="987"/>
    </location>
</feature>
<keyword evidence="2 9" id="KW-0812">Transmembrane</keyword>
<protein>
    <submittedName>
        <fullName evidence="11">Protein CBR-CDH-5</fullName>
    </submittedName>
</protein>
<proteinExistence type="predicted"/>
<accession>A8WKT5</accession>
<dbReference type="STRING" id="6238.A8WKT5"/>
<dbReference type="Gene3D" id="2.60.40.60">
    <property type="entry name" value="Cadherins"/>
    <property type="match status" value="7"/>
</dbReference>
<evidence type="ECO:0000313" key="11">
    <source>
        <dbReference type="EMBL" id="CAP21080.2"/>
    </source>
</evidence>
<feature type="domain" description="Cadherin" evidence="10">
    <location>
        <begin position="995"/>
        <end position="1035"/>
    </location>
</feature>
<organism evidence="11 12">
    <name type="scientific">Caenorhabditis briggsae</name>
    <dbReference type="NCBI Taxonomy" id="6238"/>
    <lineage>
        <taxon>Eukaryota</taxon>
        <taxon>Metazoa</taxon>
        <taxon>Ecdysozoa</taxon>
        <taxon>Nematoda</taxon>
        <taxon>Chromadorea</taxon>
        <taxon>Rhabditida</taxon>
        <taxon>Rhabditina</taxon>
        <taxon>Rhabditomorpha</taxon>
        <taxon>Rhabditoidea</taxon>
        <taxon>Rhabditidae</taxon>
        <taxon>Peloderinae</taxon>
        <taxon>Caenorhabditis</taxon>
    </lineage>
</organism>
<evidence type="ECO:0000313" key="13">
    <source>
        <dbReference type="WormBase" id="CBG24486a"/>
    </source>
</evidence>
<dbReference type="SMART" id="SM00112">
    <property type="entry name" value="CA"/>
    <property type="match status" value="7"/>
</dbReference>